<dbReference type="EMBL" id="AACS02000006">
    <property type="protein sequence ID" value="EAU80484.2"/>
    <property type="molecule type" value="Genomic_DNA"/>
</dbReference>
<organism evidence="2 3">
    <name type="scientific">Coprinopsis cinerea (strain Okayama-7 / 130 / ATCC MYA-4618 / FGSC 9003)</name>
    <name type="common">Inky cap fungus</name>
    <name type="synonym">Hormographiella aspergillata</name>
    <dbReference type="NCBI Taxonomy" id="240176"/>
    <lineage>
        <taxon>Eukaryota</taxon>
        <taxon>Fungi</taxon>
        <taxon>Dikarya</taxon>
        <taxon>Basidiomycota</taxon>
        <taxon>Agaricomycotina</taxon>
        <taxon>Agaricomycetes</taxon>
        <taxon>Agaricomycetidae</taxon>
        <taxon>Agaricales</taxon>
        <taxon>Agaricineae</taxon>
        <taxon>Psathyrellaceae</taxon>
        <taxon>Coprinopsis</taxon>
    </lineage>
</organism>
<feature type="region of interest" description="Disordered" evidence="1">
    <location>
        <begin position="1"/>
        <end position="23"/>
    </location>
</feature>
<dbReference type="InParanoid" id="A8PH01"/>
<evidence type="ECO:0000313" key="3">
    <source>
        <dbReference type="Proteomes" id="UP000001861"/>
    </source>
</evidence>
<evidence type="ECO:0000313" key="2">
    <source>
        <dbReference type="EMBL" id="EAU80484.2"/>
    </source>
</evidence>
<reference evidence="2 3" key="1">
    <citation type="journal article" date="2010" name="Proc. Natl. Acad. Sci. U.S.A.">
        <title>Insights into evolution of multicellular fungi from the assembled chromosomes of the mushroom Coprinopsis cinerea (Coprinus cinereus).</title>
        <authorList>
            <person name="Stajich J.E."/>
            <person name="Wilke S.K."/>
            <person name="Ahren D."/>
            <person name="Au C.H."/>
            <person name="Birren B.W."/>
            <person name="Borodovsky M."/>
            <person name="Burns C."/>
            <person name="Canback B."/>
            <person name="Casselton L.A."/>
            <person name="Cheng C.K."/>
            <person name="Deng J."/>
            <person name="Dietrich F.S."/>
            <person name="Fargo D.C."/>
            <person name="Farman M.L."/>
            <person name="Gathman A.C."/>
            <person name="Goldberg J."/>
            <person name="Guigo R."/>
            <person name="Hoegger P.J."/>
            <person name="Hooker J.B."/>
            <person name="Huggins A."/>
            <person name="James T.Y."/>
            <person name="Kamada T."/>
            <person name="Kilaru S."/>
            <person name="Kodira C."/>
            <person name="Kues U."/>
            <person name="Kupfer D."/>
            <person name="Kwan H.S."/>
            <person name="Lomsadze A."/>
            <person name="Li W."/>
            <person name="Lilly W.W."/>
            <person name="Ma L.J."/>
            <person name="Mackey A.J."/>
            <person name="Manning G."/>
            <person name="Martin F."/>
            <person name="Muraguchi H."/>
            <person name="Natvig D.O."/>
            <person name="Palmerini H."/>
            <person name="Ramesh M.A."/>
            <person name="Rehmeyer C.J."/>
            <person name="Roe B.A."/>
            <person name="Shenoy N."/>
            <person name="Stanke M."/>
            <person name="Ter-Hovhannisyan V."/>
            <person name="Tunlid A."/>
            <person name="Velagapudi R."/>
            <person name="Vision T.J."/>
            <person name="Zeng Q."/>
            <person name="Zolan M.E."/>
            <person name="Pukkila P.J."/>
        </authorList>
    </citation>
    <scope>NUCLEOTIDE SEQUENCE [LARGE SCALE GENOMIC DNA]</scope>
    <source>
        <strain evidence="3">Okayama-7 / 130 / ATCC MYA-4618 / FGSC 9003</strain>
    </source>
</reference>
<name>A8PH01_COPC7</name>
<dbReference type="VEuPathDB" id="FungiDB:CC1G_11839"/>
<dbReference type="GeneID" id="6017997"/>
<evidence type="ECO:0000256" key="1">
    <source>
        <dbReference type="SAM" id="MobiDB-lite"/>
    </source>
</evidence>
<keyword evidence="3" id="KW-1185">Reference proteome</keyword>
<dbReference type="KEGG" id="cci:CC1G_11839"/>
<proteinExistence type="predicted"/>
<protein>
    <submittedName>
        <fullName evidence="2">Uncharacterized protein</fullName>
    </submittedName>
</protein>
<accession>A8PH01</accession>
<dbReference type="AlphaFoldDB" id="A8PH01"/>
<sequence>MTGTDTQERYTRPQPRAGPSSLSGQTCSLICLVFFMVETPAIRALSPNVLLLLKVEPRRENQAQVQIIDGDLDACAEIQHVQEATKNGVPVVIKVFEILSICWMGHEDPFAHLAMTDTTTAKIKVTVYAYVMPPVELEIDHANAKADAIMTQISNDLLDRLDSEPIGGHGPMNDESLIYPACEWMMCLCGEQRTVE</sequence>
<dbReference type="Proteomes" id="UP000001861">
    <property type="component" value="Unassembled WGS sequence"/>
</dbReference>
<feature type="compositionally biased region" description="Basic and acidic residues" evidence="1">
    <location>
        <begin position="1"/>
        <end position="11"/>
    </location>
</feature>
<gene>
    <name evidence="2" type="ORF">CC1G_11839</name>
</gene>
<comment type="caution">
    <text evidence="2">The sequence shown here is derived from an EMBL/GenBank/DDBJ whole genome shotgun (WGS) entry which is preliminary data.</text>
</comment>
<dbReference type="RefSeq" id="XP_001841311.2">
    <property type="nucleotide sequence ID" value="XM_001841259.2"/>
</dbReference>
<dbReference type="HOGENOM" id="CLU_1390161_0_0_1"/>